<protein>
    <recommendedName>
        <fullName evidence="1">Mutator-like transposase domain-containing protein</fullName>
    </recommendedName>
</protein>
<evidence type="ECO:0000313" key="2">
    <source>
        <dbReference type="EMBL" id="GBP90191.1"/>
    </source>
</evidence>
<evidence type="ECO:0000259" key="1">
    <source>
        <dbReference type="Pfam" id="PF20700"/>
    </source>
</evidence>
<comment type="caution">
    <text evidence="2">The sequence shown here is derived from an EMBL/GenBank/DDBJ whole genome shotgun (WGS) entry which is preliminary data.</text>
</comment>
<dbReference type="EMBL" id="BGZK01002065">
    <property type="protein sequence ID" value="GBP90191.1"/>
    <property type="molecule type" value="Genomic_DNA"/>
</dbReference>
<feature type="domain" description="Mutator-like transposase" evidence="1">
    <location>
        <begin position="2"/>
        <end position="243"/>
    </location>
</feature>
<dbReference type="AlphaFoldDB" id="A0A4C1ZMS6"/>
<evidence type="ECO:0000313" key="3">
    <source>
        <dbReference type="Proteomes" id="UP000299102"/>
    </source>
</evidence>
<dbReference type="InterPro" id="IPR049012">
    <property type="entry name" value="Mutator_transp_dom"/>
</dbReference>
<name>A0A4C1ZMS6_EUMVA</name>
<accession>A0A4C1ZMS6</accession>
<dbReference type="OrthoDB" id="421276at2759"/>
<proteinExistence type="predicted"/>
<organism evidence="2 3">
    <name type="scientific">Eumeta variegata</name>
    <name type="common">Bagworm moth</name>
    <name type="synonym">Eumeta japonica</name>
    <dbReference type="NCBI Taxonomy" id="151549"/>
    <lineage>
        <taxon>Eukaryota</taxon>
        <taxon>Metazoa</taxon>
        <taxon>Ecdysozoa</taxon>
        <taxon>Arthropoda</taxon>
        <taxon>Hexapoda</taxon>
        <taxon>Insecta</taxon>
        <taxon>Pterygota</taxon>
        <taxon>Neoptera</taxon>
        <taxon>Endopterygota</taxon>
        <taxon>Lepidoptera</taxon>
        <taxon>Glossata</taxon>
        <taxon>Ditrysia</taxon>
        <taxon>Tineoidea</taxon>
        <taxon>Psychidae</taxon>
        <taxon>Oiketicinae</taxon>
        <taxon>Eumeta</taxon>
    </lineage>
</organism>
<sequence>MKKWEETAIESTEKAAKRERDAAIAEGRISKEGIPIIDVYADACWSSRSYGNNYRALSGAAAIVGRRFGEVLFIGIKNKYCLVCARAEKKQVLAPEHACYKNYTGSSSGMEAEIICQGFETSVQMYNLIFGRLIADGDSATYAKILARNPYLNHTVIKIECRNHVLRNMCNKMRAITKETKYPLAYRKTLTEVKIMSIRKVVIASIKKYKLENDKTNTKFRKEIQNSIYHAFGNHQNCKDYYCSKEKVAQNNMEIENTMFWFRLKAIIGSVLSKSESLLEDVDTNVVERFNSVVAKIVGGKRINFSLRRGYRARCSAAVLSFNNPHPRHTLHKKILGQSPKAY</sequence>
<reference evidence="2 3" key="1">
    <citation type="journal article" date="2019" name="Commun. Biol.">
        <title>The bagworm genome reveals a unique fibroin gene that provides high tensile strength.</title>
        <authorList>
            <person name="Kono N."/>
            <person name="Nakamura H."/>
            <person name="Ohtoshi R."/>
            <person name="Tomita M."/>
            <person name="Numata K."/>
            <person name="Arakawa K."/>
        </authorList>
    </citation>
    <scope>NUCLEOTIDE SEQUENCE [LARGE SCALE GENOMIC DNA]</scope>
</reference>
<keyword evidence="3" id="KW-1185">Reference proteome</keyword>
<dbReference type="Pfam" id="PF20700">
    <property type="entry name" value="Mutator"/>
    <property type="match status" value="1"/>
</dbReference>
<gene>
    <name evidence="2" type="ORF">EVAR_64173_1</name>
</gene>
<dbReference type="Proteomes" id="UP000299102">
    <property type="component" value="Unassembled WGS sequence"/>
</dbReference>